<dbReference type="InterPro" id="IPR006612">
    <property type="entry name" value="THAP_Znf"/>
</dbReference>
<evidence type="ECO:0000256" key="12">
    <source>
        <dbReference type="PROSITE-ProRule" id="PRU00309"/>
    </source>
</evidence>
<keyword evidence="7 13" id="KW-0175">Coiled coil</keyword>
<evidence type="ECO:0000313" key="15">
    <source>
        <dbReference type="Proteomes" id="UP001652620"/>
    </source>
</evidence>
<dbReference type="PROSITE" id="PS50950">
    <property type="entry name" value="ZF_THAP"/>
    <property type="match status" value="1"/>
</dbReference>
<evidence type="ECO:0000256" key="8">
    <source>
        <dbReference type="ARBA" id="ARBA00023125"/>
    </source>
</evidence>
<dbReference type="InParanoid" id="A0A6I9VPM6"/>
<evidence type="ECO:0000256" key="3">
    <source>
        <dbReference type="ARBA" id="ARBA00022723"/>
    </source>
</evidence>
<dbReference type="SMART" id="SM00980">
    <property type="entry name" value="THAP"/>
    <property type="match status" value="1"/>
</dbReference>
<evidence type="ECO:0000256" key="10">
    <source>
        <dbReference type="ARBA" id="ARBA00023242"/>
    </source>
</evidence>
<dbReference type="InterPro" id="IPR026516">
    <property type="entry name" value="THAP1/10"/>
</dbReference>
<keyword evidence="11" id="KW-0131">Cell cycle</keyword>
<dbReference type="PANTHER" id="PTHR46600:SF1">
    <property type="entry name" value="THAP DOMAIN-CONTAINING PROTEIN 1"/>
    <property type="match status" value="1"/>
</dbReference>
<keyword evidence="15" id="KW-1185">Reference proteome</keyword>
<dbReference type="InterPro" id="IPR038441">
    <property type="entry name" value="THAP_Znf_sf"/>
</dbReference>
<evidence type="ECO:0000256" key="13">
    <source>
        <dbReference type="SAM" id="Coils"/>
    </source>
</evidence>
<organism evidence="15 16">
    <name type="scientific">Bactrocera dorsalis</name>
    <name type="common">Oriental fruit fly</name>
    <name type="synonym">Dacus dorsalis</name>
    <dbReference type="NCBI Taxonomy" id="27457"/>
    <lineage>
        <taxon>Eukaryota</taxon>
        <taxon>Metazoa</taxon>
        <taxon>Ecdysozoa</taxon>
        <taxon>Arthropoda</taxon>
        <taxon>Hexapoda</taxon>
        <taxon>Insecta</taxon>
        <taxon>Pterygota</taxon>
        <taxon>Neoptera</taxon>
        <taxon>Endopterygota</taxon>
        <taxon>Diptera</taxon>
        <taxon>Brachycera</taxon>
        <taxon>Muscomorpha</taxon>
        <taxon>Tephritoidea</taxon>
        <taxon>Tephritidae</taxon>
        <taxon>Bactrocera</taxon>
        <taxon>Bactrocera</taxon>
    </lineage>
</organism>
<name>A0A6I9VPM6_BACDO</name>
<dbReference type="AlphaFoldDB" id="A0A6I9VPM6"/>
<evidence type="ECO:0000256" key="1">
    <source>
        <dbReference type="ARBA" id="ARBA00004642"/>
    </source>
</evidence>
<keyword evidence="6" id="KW-0805">Transcription regulation</keyword>
<evidence type="ECO:0000256" key="4">
    <source>
        <dbReference type="ARBA" id="ARBA00022771"/>
    </source>
</evidence>
<evidence type="ECO:0000256" key="7">
    <source>
        <dbReference type="ARBA" id="ARBA00023054"/>
    </source>
</evidence>
<keyword evidence="8 12" id="KW-0238">DNA-binding</keyword>
<feature type="coiled-coil region" evidence="13">
    <location>
        <begin position="169"/>
        <end position="238"/>
    </location>
</feature>
<keyword evidence="4 12" id="KW-0863">Zinc-finger</keyword>
<comment type="similarity">
    <text evidence="2">Belongs to the THAP1 family.</text>
</comment>
<dbReference type="PANTHER" id="PTHR46600">
    <property type="entry name" value="THAP DOMAIN-CONTAINING"/>
    <property type="match status" value="1"/>
</dbReference>
<evidence type="ECO:0000256" key="2">
    <source>
        <dbReference type="ARBA" id="ARBA00006177"/>
    </source>
</evidence>
<dbReference type="GeneID" id="105227981"/>
<keyword evidence="5" id="KW-0862">Zinc</keyword>
<dbReference type="OrthoDB" id="4327074at2759"/>
<dbReference type="SMART" id="SM00692">
    <property type="entry name" value="DM3"/>
    <property type="match status" value="1"/>
</dbReference>
<evidence type="ECO:0000256" key="6">
    <source>
        <dbReference type="ARBA" id="ARBA00023015"/>
    </source>
</evidence>
<dbReference type="Gene3D" id="6.20.210.20">
    <property type="entry name" value="THAP domain"/>
    <property type="match status" value="1"/>
</dbReference>
<keyword evidence="3" id="KW-0479">Metal-binding</keyword>
<dbReference type="RefSeq" id="XP_011205870.3">
    <property type="nucleotide sequence ID" value="XM_011207568.4"/>
</dbReference>
<reference evidence="16" key="1">
    <citation type="submission" date="2025-08" db="UniProtKB">
        <authorList>
            <consortium name="RefSeq"/>
        </authorList>
    </citation>
    <scope>IDENTIFICATION</scope>
    <source>
        <tissue evidence="16">Adult</tissue>
    </source>
</reference>
<protein>
    <submittedName>
        <fullName evidence="16">Uncharacterized protein LOC105227981 isoform X1</fullName>
    </submittedName>
</protein>
<gene>
    <name evidence="16" type="primary">LOC105227981</name>
</gene>
<keyword evidence="10" id="KW-0539">Nucleus</keyword>
<dbReference type="Pfam" id="PF05485">
    <property type="entry name" value="THAP"/>
    <property type="match status" value="1"/>
</dbReference>
<dbReference type="KEGG" id="bdr:105227981"/>
<dbReference type="SUPFAM" id="SSF57716">
    <property type="entry name" value="Glucocorticoid receptor-like (DNA-binding domain)"/>
    <property type="match status" value="1"/>
</dbReference>
<keyword evidence="9" id="KW-0804">Transcription</keyword>
<dbReference type="GO" id="GO:0043565">
    <property type="term" value="F:sequence-specific DNA binding"/>
    <property type="evidence" value="ECO:0007669"/>
    <property type="project" value="InterPro"/>
</dbReference>
<accession>A0A6I9VPM6</accession>
<evidence type="ECO:0000256" key="11">
    <source>
        <dbReference type="ARBA" id="ARBA00023306"/>
    </source>
</evidence>
<sequence length="319" mass="37450">MKCAVSNCTSHNGQKESCSFFNFPVNEELSKKWALFCRRKKVFNARTSYICMKHFKKEDIENGVEYEMGFAKKRILKRGVVPTIFKVEVSNPERKERLVQRENRRIVNELLKQNDAEHKSAVVPVEEANMETLETVDLTNSDVPLLDMSNAIETPTSLEPFFETYKTPFEEIEELETKLEKQQQEIEELRKVNKKQQREISIAKQELEFIKRKHSYELKLLEKQVTTAQTEKTSIEAKLVNIFSKKQLDVLKSEMNRTHWSISDVEQAKFIYTKSNKIYNYLYNRGFPLPAVRKVKAWLNMKAPAAHLKDHCYTSELLQ</sequence>
<evidence type="ECO:0000259" key="14">
    <source>
        <dbReference type="PROSITE" id="PS50950"/>
    </source>
</evidence>
<dbReference type="GO" id="GO:0005654">
    <property type="term" value="C:nucleoplasm"/>
    <property type="evidence" value="ECO:0007669"/>
    <property type="project" value="UniProtKB-SubCell"/>
</dbReference>
<feature type="domain" description="THAP-type" evidence="14">
    <location>
        <begin position="1"/>
        <end position="85"/>
    </location>
</feature>
<dbReference type="GO" id="GO:0008270">
    <property type="term" value="F:zinc ion binding"/>
    <property type="evidence" value="ECO:0007669"/>
    <property type="project" value="UniProtKB-KW"/>
</dbReference>
<evidence type="ECO:0000256" key="5">
    <source>
        <dbReference type="ARBA" id="ARBA00022833"/>
    </source>
</evidence>
<evidence type="ECO:0000256" key="9">
    <source>
        <dbReference type="ARBA" id="ARBA00023163"/>
    </source>
</evidence>
<proteinExistence type="inferred from homology"/>
<comment type="subcellular location">
    <subcellularLocation>
        <location evidence="1">Nucleus</location>
        <location evidence="1">Nucleoplasm</location>
    </subcellularLocation>
</comment>
<dbReference type="Proteomes" id="UP001652620">
    <property type="component" value="Chromosome 5"/>
</dbReference>
<evidence type="ECO:0000313" key="16">
    <source>
        <dbReference type="RefSeq" id="XP_011205870.3"/>
    </source>
</evidence>